<sequence>MFSPLSSSDRRCSPGTAPCLLPRRGHDVLERGEAELLQVPRVYRLVGQRRPLHLEHLLPGLLSLMRSISLQPSPLPRFLRLVDLVAHRALRRRRRGALDRELPLLLWFPALPRRLRRWLRRGHPPPLRRRSPFRSQEPFVLAGRGCGQELCLLVEIAGGVELRPHPLREALAHGRRRALPS</sequence>
<reference evidence="1" key="2">
    <citation type="journal article" date="2015" name="Data Brief">
        <title>Shoot transcriptome of the giant reed, Arundo donax.</title>
        <authorList>
            <person name="Barrero R.A."/>
            <person name="Guerrero F.D."/>
            <person name="Moolhuijzen P."/>
            <person name="Goolsby J.A."/>
            <person name="Tidwell J."/>
            <person name="Bellgard S.E."/>
            <person name="Bellgard M.I."/>
        </authorList>
    </citation>
    <scope>NUCLEOTIDE SEQUENCE</scope>
    <source>
        <tissue evidence="1">Shoot tissue taken approximately 20 cm above the soil surface</tissue>
    </source>
</reference>
<name>A0A0A9GT83_ARUDO</name>
<evidence type="ECO:0000313" key="1">
    <source>
        <dbReference type="EMBL" id="JAE27762.1"/>
    </source>
</evidence>
<reference evidence="1" key="1">
    <citation type="submission" date="2014-09" db="EMBL/GenBank/DDBJ databases">
        <authorList>
            <person name="Magalhaes I.L.F."/>
            <person name="Oliveira U."/>
            <person name="Santos F.R."/>
            <person name="Vidigal T.H.D.A."/>
            <person name="Brescovit A.D."/>
            <person name="Santos A.J."/>
        </authorList>
    </citation>
    <scope>NUCLEOTIDE SEQUENCE</scope>
    <source>
        <tissue evidence="1">Shoot tissue taken approximately 20 cm above the soil surface</tissue>
    </source>
</reference>
<proteinExistence type="predicted"/>
<dbReference type="AlphaFoldDB" id="A0A0A9GT83"/>
<dbReference type="EMBL" id="GBRH01170134">
    <property type="protein sequence ID" value="JAE27762.1"/>
    <property type="molecule type" value="Transcribed_RNA"/>
</dbReference>
<organism evidence="1">
    <name type="scientific">Arundo donax</name>
    <name type="common">Giant reed</name>
    <name type="synonym">Donax arundinaceus</name>
    <dbReference type="NCBI Taxonomy" id="35708"/>
    <lineage>
        <taxon>Eukaryota</taxon>
        <taxon>Viridiplantae</taxon>
        <taxon>Streptophyta</taxon>
        <taxon>Embryophyta</taxon>
        <taxon>Tracheophyta</taxon>
        <taxon>Spermatophyta</taxon>
        <taxon>Magnoliopsida</taxon>
        <taxon>Liliopsida</taxon>
        <taxon>Poales</taxon>
        <taxon>Poaceae</taxon>
        <taxon>PACMAD clade</taxon>
        <taxon>Arundinoideae</taxon>
        <taxon>Arundineae</taxon>
        <taxon>Arundo</taxon>
    </lineage>
</organism>
<accession>A0A0A9GT83</accession>
<protein>
    <submittedName>
        <fullName evidence="1">Uncharacterized protein</fullName>
    </submittedName>
</protein>